<feature type="domain" description="Neurotransmitter-gated ion-channel ligand-binding" evidence="3">
    <location>
        <begin position="45"/>
        <end position="242"/>
    </location>
</feature>
<feature type="transmembrane region" description="Helical" evidence="1">
    <location>
        <begin position="244"/>
        <end position="264"/>
    </location>
</feature>
<feature type="chain" id="PRO_5047511977" description="Neurotransmitter-gated ion-channel ligand-binding domain-containing protein" evidence="2">
    <location>
        <begin position="27"/>
        <end position="438"/>
    </location>
</feature>
<reference evidence="4" key="2">
    <citation type="submission" date="2025-05" db="UniProtKB">
        <authorList>
            <consortium name="EnsemblMetazoa"/>
        </authorList>
    </citation>
    <scope>IDENTIFICATION</scope>
    <source>
        <strain evidence="4">Foshan</strain>
    </source>
</reference>
<dbReference type="InterPro" id="IPR006202">
    <property type="entry name" value="Neur_chan_lig-bd"/>
</dbReference>
<dbReference type="InterPro" id="IPR038050">
    <property type="entry name" value="Neuro_actylchol_rec"/>
</dbReference>
<evidence type="ECO:0000313" key="5">
    <source>
        <dbReference type="Proteomes" id="UP000069940"/>
    </source>
</evidence>
<evidence type="ECO:0000259" key="3">
    <source>
        <dbReference type="Pfam" id="PF02931"/>
    </source>
</evidence>
<feature type="signal peptide" evidence="2">
    <location>
        <begin position="1"/>
        <end position="26"/>
    </location>
</feature>
<accession>A0ABM1Z8Q4</accession>
<dbReference type="PRINTS" id="PR00252">
    <property type="entry name" value="NRIONCHANNEL"/>
</dbReference>
<keyword evidence="5" id="KW-1185">Reference proteome</keyword>
<dbReference type="GeneID" id="134287964"/>
<keyword evidence="1" id="KW-0812">Transmembrane</keyword>
<dbReference type="SUPFAM" id="SSF63712">
    <property type="entry name" value="Nicotinic receptor ligand binding domain-like"/>
    <property type="match status" value="1"/>
</dbReference>
<protein>
    <recommendedName>
        <fullName evidence="3">Neurotransmitter-gated ion-channel ligand-binding domain-containing protein</fullName>
    </recommendedName>
</protein>
<sequence>MQILSLSSIVSIFIVVSFCQICYVESIDCDKEPYHEVGRLKKFLLCGSYDANQRPVKDMKFAVNVSVLPILMSFEYDESTNSINANMLLTTEWLDENLKWDPKDYNNQSTVAISSEQIWTPDFQLYSSTVKFDTKQSCTNLRCLVKSDGSVLAVPSCDFSARCEADYTDWPLDTQRCRMLFGAWMEHAGEVDYHTRFACLGSEQSNLHTQWRVVSAKKIKKEVSYNNVTYPTLMYDYVLERHSGIHLAGILTPIILLIMMNLFLTWLKTDSLERKLLLAVSIVCHFYFLVFIQWTVPKNGDTVPGILLFYRTSIIITGILLIHTLLGSVIKGRRNPPPSLIALLAGTIHKNKIGELVLAGEYMEVEYKKSEIQQAENSELAEHQKTWSSFSRIMDRVMFLLYLVTYVISFAMYIPLKYASRFGEYELHVLDYKDINHF</sequence>
<reference evidence="5" key="1">
    <citation type="journal article" date="2015" name="Proc. Natl. Acad. Sci. U.S.A.">
        <title>Genome sequence of the Asian Tiger mosquito, Aedes albopictus, reveals insights into its biology, genetics, and evolution.</title>
        <authorList>
            <person name="Chen X.G."/>
            <person name="Jiang X."/>
            <person name="Gu J."/>
            <person name="Xu M."/>
            <person name="Wu Y."/>
            <person name="Deng Y."/>
            <person name="Zhang C."/>
            <person name="Bonizzoni M."/>
            <person name="Dermauw W."/>
            <person name="Vontas J."/>
            <person name="Armbruster P."/>
            <person name="Huang X."/>
            <person name="Yang Y."/>
            <person name="Zhang H."/>
            <person name="He W."/>
            <person name="Peng H."/>
            <person name="Liu Y."/>
            <person name="Wu K."/>
            <person name="Chen J."/>
            <person name="Lirakis M."/>
            <person name="Topalis P."/>
            <person name="Van Leeuwen T."/>
            <person name="Hall A.B."/>
            <person name="Jiang X."/>
            <person name="Thorpe C."/>
            <person name="Mueller R.L."/>
            <person name="Sun C."/>
            <person name="Waterhouse R.M."/>
            <person name="Yan G."/>
            <person name="Tu Z.J."/>
            <person name="Fang X."/>
            <person name="James A.A."/>
        </authorList>
    </citation>
    <scope>NUCLEOTIDE SEQUENCE [LARGE SCALE GENOMIC DNA]</scope>
    <source>
        <strain evidence="5">Foshan</strain>
    </source>
</reference>
<dbReference type="CDD" id="cd18989">
    <property type="entry name" value="LGIC_ECD_cation"/>
    <property type="match status" value="1"/>
</dbReference>
<dbReference type="PANTHER" id="PTHR18945">
    <property type="entry name" value="NEUROTRANSMITTER GATED ION CHANNEL"/>
    <property type="match status" value="1"/>
</dbReference>
<feature type="transmembrane region" description="Helical" evidence="1">
    <location>
        <begin position="397"/>
        <end position="416"/>
    </location>
</feature>
<dbReference type="InterPro" id="IPR036734">
    <property type="entry name" value="Neur_chan_lig-bd_sf"/>
</dbReference>
<proteinExistence type="predicted"/>
<dbReference type="Proteomes" id="UP000069940">
    <property type="component" value="Unassembled WGS sequence"/>
</dbReference>
<dbReference type="Gene3D" id="1.20.58.390">
    <property type="entry name" value="Neurotransmitter-gated ion-channel transmembrane domain"/>
    <property type="match status" value="1"/>
</dbReference>
<dbReference type="Gene3D" id="2.70.170.10">
    <property type="entry name" value="Neurotransmitter-gated ion-channel ligand-binding domain"/>
    <property type="match status" value="1"/>
</dbReference>
<name>A0ABM1Z8Q4_AEDAL</name>
<dbReference type="EnsemblMetazoa" id="AALFPA23_016137.R23522">
    <property type="protein sequence ID" value="AALFPA23_016137.P23522"/>
    <property type="gene ID" value="AALFPA23_016137"/>
</dbReference>
<feature type="transmembrane region" description="Helical" evidence="1">
    <location>
        <begin position="308"/>
        <end position="330"/>
    </location>
</feature>
<evidence type="ECO:0000256" key="2">
    <source>
        <dbReference type="SAM" id="SignalP"/>
    </source>
</evidence>
<keyword evidence="1" id="KW-1133">Transmembrane helix</keyword>
<evidence type="ECO:0000313" key="4">
    <source>
        <dbReference type="EnsemblMetazoa" id="AALFPA23_016137.P23522"/>
    </source>
</evidence>
<feature type="transmembrane region" description="Helical" evidence="1">
    <location>
        <begin position="276"/>
        <end position="296"/>
    </location>
</feature>
<evidence type="ECO:0000256" key="1">
    <source>
        <dbReference type="SAM" id="Phobius"/>
    </source>
</evidence>
<keyword evidence="1" id="KW-0472">Membrane</keyword>
<organism evidence="4 5">
    <name type="scientific">Aedes albopictus</name>
    <name type="common">Asian tiger mosquito</name>
    <name type="synonym">Stegomyia albopicta</name>
    <dbReference type="NCBI Taxonomy" id="7160"/>
    <lineage>
        <taxon>Eukaryota</taxon>
        <taxon>Metazoa</taxon>
        <taxon>Ecdysozoa</taxon>
        <taxon>Arthropoda</taxon>
        <taxon>Hexapoda</taxon>
        <taxon>Insecta</taxon>
        <taxon>Pterygota</taxon>
        <taxon>Neoptera</taxon>
        <taxon>Endopterygota</taxon>
        <taxon>Diptera</taxon>
        <taxon>Nematocera</taxon>
        <taxon>Culicoidea</taxon>
        <taxon>Culicidae</taxon>
        <taxon>Culicinae</taxon>
        <taxon>Aedini</taxon>
        <taxon>Aedes</taxon>
        <taxon>Stegomyia</taxon>
    </lineage>
</organism>
<dbReference type="InterPro" id="IPR006201">
    <property type="entry name" value="Neur_channel"/>
</dbReference>
<dbReference type="RefSeq" id="XP_062707304.1">
    <property type="nucleotide sequence ID" value="XM_062851320.1"/>
</dbReference>
<keyword evidence="2" id="KW-0732">Signal</keyword>
<dbReference type="Pfam" id="PF02931">
    <property type="entry name" value="Neur_chan_LBD"/>
    <property type="match status" value="1"/>
</dbReference>